<dbReference type="GeneID" id="63787157"/>
<keyword evidence="3" id="KW-0687">Ribonucleoprotein</keyword>
<dbReference type="GO" id="GO:0006412">
    <property type="term" value="P:translation"/>
    <property type="evidence" value="ECO:0007669"/>
    <property type="project" value="InterPro"/>
</dbReference>
<dbReference type="STRING" id="56484.A0A1Y2FC48"/>
<keyword evidence="5" id="KW-1185">Reference proteome</keyword>
<protein>
    <submittedName>
        <fullName evidence="4">Uncharacterized protein</fullName>
    </submittedName>
</protein>
<proteinExistence type="inferred from homology"/>
<evidence type="ECO:0000256" key="3">
    <source>
        <dbReference type="ARBA" id="ARBA00023274"/>
    </source>
</evidence>
<dbReference type="OrthoDB" id="1654884at2759"/>
<dbReference type="GO" id="GO:0003735">
    <property type="term" value="F:structural constituent of ribosome"/>
    <property type="evidence" value="ECO:0007669"/>
    <property type="project" value="InterPro"/>
</dbReference>
<evidence type="ECO:0000313" key="5">
    <source>
        <dbReference type="Proteomes" id="UP000193685"/>
    </source>
</evidence>
<accession>A0A1Y2FC48</accession>
<dbReference type="GO" id="GO:1990904">
    <property type="term" value="C:ribonucleoprotein complex"/>
    <property type="evidence" value="ECO:0007669"/>
    <property type="project" value="UniProtKB-KW"/>
</dbReference>
<dbReference type="InterPro" id="IPR036967">
    <property type="entry name" value="Ribosomal_uS11_sf"/>
</dbReference>
<dbReference type="AlphaFoldDB" id="A0A1Y2FC48"/>
<sequence length="252" mass="27673">MLLRSRIGHSASVVRRCFSCSRSVLEDTPKSSDLADKLRATAQQKPANPESTAEGTAAAPIDAIDTSLLFGDLMGSSRRVKSASGPIMPTSKIFKQDASAPADAQKYYLHCLTSHSNTLLTLTNYKHEPILWTSGGLCGFKKAARGGYEAGFRSTITMLEKMQRKEAEDRALLLKERTEPSRVQKTAAKKRKAPFKPREIELVIKEFGLGREAVMKALAGQEGDYYRGLITKVIDATPLKFGGVRARAVRRL</sequence>
<name>A0A1Y2FC48_PROLT</name>
<dbReference type="RefSeq" id="XP_040724874.1">
    <property type="nucleotide sequence ID" value="XM_040870558.1"/>
</dbReference>
<dbReference type="GO" id="GO:0005840">
    <property type="term" value="C:ribosome"/>
    <property type="evidence" value="ECO:0007669"/>
    <property type="project" value="UniProtKB-KW"/>
</dbReference>
<organism evidence="4 5">
    <name type="scientific">Protomyces lactucae-debilis</name>
    <dbReference type="NCBI Taxonomy" id="2754530"/>
    <lineage>
        <taxon>Eukaryota</taxon>
        <taxon>Fungi</taxon>
        <taxon>Dikarya</taxon>
        <taxon>Ascomycota</taxon>
        <taxon>Taphrinomycotina</taxon>
        <taxon>Taphrinomycetes</taxon>
        <taxon>Taphrinales</taxon>
        <taxon>Protomycetaceae</taxon>
        <taxon>Protomyces</taxon>
    </lineage>
</organism>
<comment type="similarity">
    <text evidence="1">Belongs to the universal ribosomal protein uS11 family.</text>
</comment>
<dbReference type="HAMAP" id="MF_01310">
    <property type="entry name" value="Ribosomal_uS11"/>
    <property type="match status" value="1"/>
</dbReference>
<dbReference type="Gene3D" id="3.30.420.80">
    <property type="entry name" value="Ribosomal protein S11"/>
    <property type="match status" value="1"/>
</dbReference>
<reference evidence="4 5" key="1">
    <citation type="submission" date="2016-07" db="EMBL/GenBank/DDBJ databases">
        <title>Pervasive Adenine N6-methylation of Active Genes in Fungi.</title>
        <authorList>
            <consortium name="DOE Joint Genome Institute"/>
            <person name="Mondo S.J."/>
            <person name="Dannebaum R.O."/>
            <person name="Kuo R.C."/>
            <person name="Labutti K."/>
            <person name="Haridas S."/>
            <person name="Kuo A."/>
            <person name="Salamov A."/>
            <person name="Ahrendt S.R."/>
            <person name="Lipzen A."/>
            <person name="Sullivan W."/>
            <person name="Andreopoulos W.B."/>
            <person name="Clum A."/>
            <person name="Lindquist E."/>
            <person name="Daum C."/>
            <person name="Ramamoorthy G.K."/>
            <person name="Gryganskyi A."/>
            <person name="Culley D."/>
            <person name="Magnuson J.K."/>
            <person name="James T.Y."/>
            <person name="O'Malley M.A."/>
            <person name="Stajich J.E."/>
            <person name="Spatafora J.W."/>
            <person name="Visel A."/>
            <person name="Grigoriev I.V."/>
        </authorList>
    </citation>
    <scope>NUCLEOTIDE SEQUENCE [LARGE SCALE GENOMIC DNA]</scope>
    <source>
        <strain evidence="4 5">12-1054</strain>
    </source>
</reference>
<keyword evidence="2" id="KW-0689">Ribosomal protein</keyword>
<evidence type="ECO:0000313" key="4">
    <source>
        <dbReference type="EMBL" id="ORY81498.1"/>
    </source>
</evidence>
<comment type="caution">
    <text evidence="4">The sequence shown here is derived from an EMBL/GenBank/DDBJ whole genome shotgun (WGS) entry which is preliminary data.</text>
</comment>
<gene>
    <name evidence="4" type="ORF">BCR37DRAFT_387755</name>
</gene>
<dbReference type="OMA" id="HNCHIAY"/>
<dbReference type="Proteomes" id="UP000193685">
    <property type="component" value="Unassembled WGS sequence"/>
</dbReference>
<evidence type="ECO:0000256" key="1">
    <source>
        <dbReference type="ARBA" id="ARBA00006194"/>
    </source>
</evidence>
<dbReference type="InterPro" id="IPR001971">
    <property type="entry name" value="Ribosomal_uS11"/>
</dbReference>
<dbReference type="SUPFAM" id="SSF53137">
    <property type="entry name" value="Translational machinery components"/>
    <property type="match status" value="1"/>
</dbReference>
<evidence type="ECO:0000256" key="2">
    <source>
        <dbReference type="ARBA" id="ARBA00022980"/>
    </source>
</evidence>
<dbReference type="EMBL" id="MCFI01000011">
    <property type="protein sequence ID" value="ORY81498.1"/>
    <property type="molecule type" value="Genomic_DNA"/>
</dbReference>